<keyword evidence="3" id="KW-1185">Reference proteome</keyword>
<organism evidence="2 3">
    <name type="scientific">Candidatus Rhabdochlamydia porcellionis</name>
    <dbReference type="NCBI Taxonomy" id="225148"/>
    <lineage>
        <taxon>Bacteria</taxon>
        <taxon>Pseudomonadati</taxon>
        <taxon>Chlamydiota</taxon>
        <taxon>Chlamydiia</taxon>
        <taxon>Parachlamydiales</taxon>
        <taxon>Candidatus Rhabdochlamydiaceae</taxon>
        <taxon>Candidatus Rhabdochlamydia</taxon>
    </lineage>
</organism>
<protein>
    <recommendedName>
        <fullName evidence="4">Mobile element protein</fullName>
    </recommendedName>
</protein>
<gene>
    <name evidence="2" type="ORF">RHAB15C_0001001</name>
</gene>
<name>A0ABX8Z0C3_9BACT</name>
<sequence length="69" mass="7947">MRQILHGCAKTTKAIRRKIQNSQKSIAKTVLKWRKRGFQHDAPMGPKKIHSTILSNRPLSKLENKKTLV</sequence>
<reference evidence="2 3" key="2">
    <citation type="submission" date="2021-05" db="EMBL/GenBank/DDBJ databases">
        <title>Ecology and evolution of chlamydial symbionts of arthropods.</title>
        <authorList>
            <person name="Halter T."/>
            <person name="Sixt B.S."/>
            <person name="Toenshoff E.R."/>
            <person name="Koestlbacher S."/>
            <person name="Schulz F."/>
            <person name="Kostanjsek R."/>
            <person name="Collingro A."/>
            <person name="Hendrickx F."/>
            <person name="Horn M."/>
        </authorList>
    </citation>
    <scope>NUCLEOTIDE SEQUENCE [LARGE SCALE GENOMIC DNA]</scope>
    <source>
        <strain evidence="2 3">15C</strain>
    </source>
</reference>
<evidence type="ECO:0000313" key="3">
    <source>
        <dbReference type="Proteomes" id="UP000822862"/>
    </source>
</evidence>
<reference evidence="2 3" key="1">
    <citation type="submission" date="2020-01" db="EMBL/GenBank/DDBJ databases">
        <authorList>
            <person name="Sixt B."/>
            <person name="Schulz F."/>
            <person name="Kostanjsek R."/>
            <person name="Koestlbacher S."/>
            <person name="Collingro A."/>
            <person name="Toenshoff E."/>
            <person name="Horn M."/>
        </authorList>
    </citation>
    <scope>NUCLEOTIDE SEQUENCE [LARGE SCALE GENOMIC DNA]</scope>
    <source>
        <strain evidence="2 3">15C</strain>
    </source>
</reference>
<feature type="region of interest" description="Disordered" evidence="1">
    <location>
        <begin position="37"/>
        <end position="57"/>
    </location>
</feature>
<accession>A0ABX8Z0C3</accession>
<dbReference type="Proteomes" id="UP000822862">
    <property type="component" value="Chromosome"/>
</dbReference>
<proteinExistence type="predicted"/>
<evidence type="ECO:0000313" key="2">
    <source>
        <dbReference type="EMBL" id="QZA59116.1"/>
    </source>
</evidence>
<evidence type="ECO:0000256" key="1">
    <source>
        <dbReference type="SAM" id="MobiDB-lite"/>
    </source>
</evidence>
<dbReference type="EMBL" id="CP075585">
    <property type="protein sequence ID" value="QZA59116.1"/>
    <property type="molecule type" value="Genomic_DNA"/>
</dbReference>
<evidence type="ECO:0008006" key="4">
    <source>
        <dbReference type="Google" id="ProtNLM"/>
    </source>
</evidence>